<keyword evidence="4 8" id="KW-0418">Kinase</keyword>
<dbReference type="InterPro" id="IPR003136">
    <property type="entry name" value="Cytidylate_kin"/>
</dbReference>
<evidence type="ECO:0000313" key="11">
    <source>
        <dbReference type="Proteomes" id="UP001292084"/>
    </source>
</evidence>
<comment type="subcellular location">
    <subcellularLocation>
        <location evidence="8">Cytoplasm</location>
    </subcellularLocation>
</comment>
<feature type="binding site" evidence="8">
    <location>
        <begin position="13"/>
        <end position="21"/>
    </location>
    <ligand>
        <name>ATP</name>
        <dbReference type="ChEBI" id="CHEBI:30616"/>
    </ligand>
</feature>
<evidence type="ECO:0000256" key="2">
    <source>
        <dbReference type="ARBA" id="ARBA00022679"/>
    </source>
</evidence>
<reference evidence="10 11" key="1">
    <citation type="submission" date="2023-12" db="EMBL/GenBank/DDBJ databases">
        <title>Jeotgalibacillus haloalkaliphilus sp. nov., a novel salt-tolerant bacteria, isolated from the estuary of the Fenhe River into the Yellow River.</title>
        <authorList>
            <person name="Li Y."/>
        </authorList>
    </citation>
    <scope>NUCLEOTIDE SEQUENCE [LARGE SCALE GENOMIC DNA]</scope>
    <source>
        <strain evidence="10 11">HH7-29</strain>
    </source>
</reference>
<dbReference type="PANTHER" id="PTHR21299:SF2">
    <property type="entry name" value="CYTIDYLATE KINASE"/>
    <property type="match status" value="1"/>
</dbReference>
<dbReference type="PANTHER" id="PTHR21299">
    <property type="entry name" value="CYTIDYLATE KINASE/PANTOATE-BETA-ALANINE LIGASE"/>
    <property type="match status" value="1"/>
</dbReference>
<accession>A0ABU5KL86</accession>
<evidence type="ECO:0000256" key="6">
    <source>
        <dbReference type="ARBA" id="ARBA00047615"/>
    </source>
</evidence>
<keyword evidence="11" id="KW-1185">Reference proteome</keyword>
<keyword evidence="5 8" id="KW-0067">ATP-binding</keyword>
<keyword evidence="3 8" id="KW-0547">Nucleotide-binding</keyword>
<comment type="catalytic activity">
    <reaction evidence="6 8">
        <text>dCMP + ATP = dCDP + ADP</text>
        <dbReference type="Rhea" id="RHEA:25094"/>
        <dbReference type="ChEBI" id="CHEBI:30616"/>
        <dbReference type="ChEBI" id="CHEBI:57566"/>
        <dbReference type="ChEBI" id="CHEBI:58593"/>
        <dbReference type="ChEBI" id="CHEBI:456216"/>
        <dbReference type="EC" id="2.7.4.25"/>
    </reaction>
</comment>
<proteinExistence type="inferred from homology"/>
<dbReference type="InterPro" id="IPR027417">
    <property type="entry name" value="P-loop_NTPase"/>
</dbReference>
<organism evidence="10 11">
    <name type="scientific">Jeotgalibacillus haloalkalitolerans</name>
    <dbReference type="NCBI Taxonomy" id="3104292"/>
    <lineage>
        <taxon>Bacteria</taxon>
        <taxon>Bacillati</taxon>
        <taxon>Bacillota</taxon>
        <taxon>Bacilli</taxon>
        <taxon>Bacillales</taxon>
        <taxon>Caryophanaceae</taxon>
        <taxon>Jeotgalibacillus</taxon>
    </lineage>
</organism>
<dbReference type="Proteomes" id="UP001292084">
    <property type="component" value="Unassembled WGS sequence"/>
</dbReference>
<dbReference type="EC" id="2.7.4.25" evidence="8"/>
<evidence type="ECO:0000256" key="3">
    <source>
        <dbReference type="ARBA" id="ARBA00022741"/>
    </source>
</evidence>
<evidence type="ECO:0000256" key="5">
    <source>
        <dbReference type="ARBA" id="ARBA00022840"/>
    </source>
</evidence>
<comment type="caution">
    <text evidence="10">The sequence shown here is derived from an EMBL/GenBank/DDBJ whole genome shotgun (WGS) entry which is preliminary data.</text>
</comment>
<feature type="domain" description="Cytidylate kinase" evidence="9">
    <location>
        <begin position="9"/>
        <end position="221"/>
    </location>
</feature>
<dbReference type="InterPro" id="IPR011994">
    <property type="entry name" value="Cytidylate_kinase_dom"/>
</dbReference>
<evidence type="ECO:0000256" key="1">
    <source>
        <dbReference type="ARBA" id="ARBA00009427"/>
    </source>
</evidence>
<sequence>MNNIKNIRIALDGPAAAGKSTAAKKIAEKLGFIYIDTGAMYRTLTYKAIKNHINPKNEQELYDLLMNTVIELKPGKEGQLVFLDGHEVTSEIRQQEVTKNVSDVALHQLVRSEMVKRQQELVQNGGIVMDGRDIGTAVIPDAELKVFMSATAEERARRRFEEHKKQGIESDFQELKAEIEKRDHIDSTRAVSPLVKADDAIELDTTHMSITDVVNKVTEIAAERGATS</sequence>
<dbReference type="RefSeq" id="WP_322421021.1">
    <property type="nucleotide sequence ID" value="NZ_JAXQNN010000002.1"/>
</dbReference>
<evidence type="ECO:0000256" key="4">
    <source>
        <dbReference type="ARBA" id="ARBA00022777"/>
    </source>
</evidence>
<name>A0ABU5KL86_9BACL</name>
<keyword evidence="2 8" id="KW-0808">Transferase</keyword>
<dbReference type="Gene3D" id="3.40.50.300">
    <property type="entry name" value="P-loop containing nucleotide triphosphate hydrolases"/>
    <property type="match status" value="1"/>
</dbReference>
<dbReference type="NCBIfam" id="TIGR00017">
    <property type="entry name" value="cmk"/>
    <property type="match status" value="1"/>
</dbReference>
<evidence type="ECO:0000313" key="10">
    <source>
        <dbReference type="EMBL" id="MDZ5712027.1"/>
    </source>
</evidence>
<evidence type="ECO:0000256" key="8">
    <source>
        <dbReference type="HAMAP-Rule" id="MF_00238"/>
    </source>
</evidence>
<evidence type="ECO:0000259" key="9">
    <source>
        <dbReference type="Pfam" id="PF02224"/>
    </source>
</evidence>
<comment type="catalytic activity">
    <reaction evidence="7 8">
        <text>CMP + ATP = CDP + ADP</text>
        <dbReference type="Rhea" id="RHEA:11600"/>
        <dbReference type="ChEBI" id="CHEBI:30616"/>
        <dbReference type="ChEBI" id="CHEBI:58069"/>
        <dbReference type="ChEBI" id="CHEBI:60377"/>
        <dbReference type="ChEBI" id="CHEBI:456216"/>
        <dbReference type="EC" id="2.7.4.25"/>
    </reaction>
</comment>
<dbReference type="SUPFAM" id="SSF52540">
    <property type="entry name" value="P-loop containing nucleoside triphosphate hydrolases"/>
    <property type="match status" value="1"/>
</dbReference>
<gene>
    <name evidence="8 10" type="primary">cmk</name>
    <name evidence="10" type="ORF">UFB30_07290</name>
</gene>
<comment type="similarity">
    <text evidence="1 8">Belongs to the cytidylate kinase family. Type 1 subfamily.</text>
</comment>
<dbReference type="Pfam" id="PF02224">
    <property type="entry name" value="Cytidylate_kin"/>
    <property type="match status" value="1"/>
</dbReference>
<protein>
    <recommendedName>
        <fullName evidence="8">Cytidylate kinase</fullName>
        <shortName evidence="8">CK</shortName>
        <ecNumber evidence="8">2.7.4.25</ecNumber>
    </recommendedName>
    <alternativeName>
        <fullName evidence="8">Cytidine monophosphate kinase</fullName>
        <shortName evidence="8">CMP kinase</shortName>
    </alternativeName>
</protein>
<dbReference type="CDD" id="cd02020">
    <property type="entry name" value="CMPK"/>
    <property type="match status" value="1"/>
</dbReference>
<dbReference type="GO" id="GO:0016301">
    <property type="term" value="F:kinase activity"/>
    <property type="evidence" value="ECO:0007669"/>
    <property type="project" value="UniProtKB-KW"/>
</dbReference>
<dbReference type="HAMAP" id="MF_00238">
    <property type="entry name" value="Cytidyl_kinase_type1"/>
    <property type="match status" value="1"/>
</dbReference>
<dbReference type="EMBL" id="JAXQNN010000002">
    <property type="protein sequence ID" value="MDZ5712027.1"/>
    <property type="molecule type" value="Genomic_DNA"/>
</dbReference>
<evidence type="ECO:0000256" key="7">
    <source>
        <dbReference type="ARBA" id="ARBA00048478"/>
    </source>
</evidence>
<keyword evidence="8" id="KW-0963">Cytoplasm</keyword>